<gene>
    <name evidence="1" type="ORF">C5748_21980</name>
</gene>
<dbReference type="PROSITE" id="PS51318">
    <property type="entry name" value="TAT"/>
    <property type="match status" value="1"/>
</dbReference>
<name>A0A2S9ILF8_9HYPH</name>
<comment type="caution">
    <text evidence="1">The sequence shown here is derived from an EMBL/GenBank/DDBJ whole genome shotgun (WGS) entry which is preliminary data.</text>
</comment>
<reference evidence="1 2" key="1">
    <citation type="submission" date="2018-02" db="EMBL/GenBank/DDBJ databases">
        <title>The draft genome of Phyllobacterium sp. 1N-3.</title>
        <authorList>
            <person name="Liu L."/>
            <person name="Li L."/>
            <person name="Zhang X."/>
            <person name="Wang T."/>
            <person name="Liang L."/>
        </authorList>
    </citation>
    <scope>NUCLEOTIDE SEQUENCE [LARGE SCALE GENOMIC DNA]</scope>
    <source>
        <strain evidence="1 2">1N-3</strain>
    </source>
</reference>
<evidence type="ECO:0000313" key="1">
    <source>
        <dbReference type="EMBL" id="PRD41360.1"/>
    </source>
</evidence>
<dbReference type="InterPro" id="IPR019546">
    <property type="entry name" value="TAT_signal_bac_arc"/>
</dbReference>
<dbReference type="Proteomes" id="UP000239434">
    <property type="component" value="Unassembled WGS sequence"/>
</dbReference>
<dbReference type="NCBIfam" id="TIGR01409">
    <property type="entry name" value="TAT_signal_seq"/>
    <property type="match status" value="1"/>
</dbReference>
<dbReference type="RefSeq" id="WP_105744361.1">
    <property type="nucleotide sequence ID" value="NZ_PVBR01000021.1"/>
</dbReference>
<keyword evidence="2" id="KW-1185">Reference proteome</keyword>
<dbReference type="AlphaFoldDB" id="A0A2S9ILF8"/>
<organism evidence="1 2">
    <name type="scientific">Phyllobacterium phragmitis</name>
    <dbReference type="NCBI Taxonomy" id="2670329"/>
    <lineage>
        <taxon>Bacteria</taxon>
        <taxon>Pseudomonadati</taxon>
        <taxon>Pseudomonadota</taxon>
        <taxon>Alphaproteobacteria</taxon>
        <taxon>Hyphomicrobiales</taxon>
        <taxon>Phyllobacteriaceae</taxon>
        <taxon>Phyllobacterium</taxon>
    </lineage>
</organism>
<evidence type="ECO:0000313" key="2">
    <source>
        <dbReference type="Proteomes" id="UP000239434"/>
    </source>
</evidence>
<proteinExistence type="predicted"/>
<dbReference type="InterPro" id="IPR006311">
    <property type="entry name" value="TAT_signal"/>
</dbReference>
<accession>A0A2S9ILF8</accession>
<sequence length="245" mass="26333">MPNATVRGAAEGLPTLTRRLFLRNSAAAGAALAVVSAPVIADAIQQENPDLLRIGDQLAGAVEEFRTADQKLEEARAHFDAIAPVLPAELIHEGDAGSGLARYETDCEGKEVCRGSSKYVPRRTYSAALIEKFHGPEFGKTRLYDRKMKRLYEISATYEKGIQAAKEAAGIESARLRREMAAERLRGLADAAAELVPHSLTGIVIKARAFDALGQCSGIYSSYAIGCARRLPTDVIAVFGSEVQS</sequence>
<protein>
    <recommendedName>
        <fullName evidence="3">Twin-arginine translocation signal domain-containing protein</fullName>
    </recommendedName>
</protein>
<dbReference type="EMBL" id="PVBR01000021">
    <property type="protein sequence ID" value="PRD41360.1"/>
    <property type="molecule type" value="Genomic_DNA"/>
</dbReference>
<evidence type="ECO:0008006" key="3">
    <source>
        <dbReference type="Google" id="ProtNLM"/>
    </source>
</evidence>